<dbReference type="Gene3D" id="3.90.25.10">
    <property type="entry name" value="UDP-galactose 4-epimerase, domain 1"/>
    <property type="match status" value="1"/>
</dbReference>
<dbReference type="InterPro" id="IPR002513">
    <property type="entry name" value="Tn3_Tnp_DDE_dom"/>
</dbReference>
<evidence type="ECO:0000313" key="4">
    <source>
        <dbReference type="Proteomes" id="UP000218231"/>
    </source>
</evidence>
<keyword evidence="4" id="KW-1185">Reference proteome</keyword>
<comment type="caution">
    <text evidence="3">The sequence shown here is derived from an EMBL/GenBank/DDBJ whole genome shotgun (WGS) entry which is preliminary data.</text>
</comment>
<feature type="domain" description="Tn3 transposase DDE" evidence="2">
    <location>
        <begin position="50"/>
        <end position="134"/>
    </location>
</feature>
<evidence type="ECO:0000259" key="2">
    <source>
        <dbReference type="Pfam" id="PF01526"/>
    </source>
</evidence>
<sequence length="185" mass="20816">MTIERRYEGRRAGDPAALVADNRAILAALPWRPQRDDLDTIVKDALAWERKLVTCELNKGEAQNVFKRAIFFHRAVRIRDHGPQAQGYRASVLNPVASVIVLWDTTYLEAAMCHLDRQGRPVPPNLRQHLSPLRCCWRTVAMTPTGFARRWPRAAPRPASRHAKAARCRSSMMPPSTGVATGSRT</sequence>
<feature type="region of interest" description="Disordered" evidence="1">
    <location>
        <begin position="151"/>
        <end position="185"/>
    </location>
</feature>
<gene>
    <name evidence="3" type="ORF">WR25_16499</name>
</gene>
<dbReference type="Pfam" id="PF01526">
    <property type="entry name" value="DDE_Tnp_Tn3"/>
    <property type="match status" value="1"/>
</dbReference>
<evidence type="ECO:0000256" key="1">
    <source>
        <dbReference type="SAM" id="MobiDB-lite"/>
    </source>
</evidence>
<protein>
    <recommendedName>
        <fullName evidence="2">Tn3 transposase DDE domain-containing protein</fullName>
    </recommendedName>
</protein>
<evidence type="ECO:0000313" key="3">
    <source>
        <dbReference type="EMBL" id="PAV66186.1"/>
    </source>
</evidence>
<organism evidence="3 4">
    <name type="scientific">Diploscapter pachys</name>
    <dbReference type="NCBI Taxonomy" id="2018661"/>
    <lineage>
        <taxon>Eukaryota</taxon>
        <taxon>Metazoa</taxon>
        <taxon>Ecdysozoa</taxon>
        <taxon>Nematoda</taxon>
        <taxon>Chromadorea</taxon>
        <taxon>Rhabditida</taxon>
        <taxon>Rhabditina</taxon>
        <taxon>Rhabditomorpha</taxon>
        <taxon>Rhabditoidea</taxon>
        <taxon>Rhabditidae</taxon>
        <taxon>Diploscapter</taxon>
    </lineage>
</organism>
<dbReference type="GO" id="GO:0004803">
    <property type="term" value="F:transposase activity"/>
    <property type="evidence" value="ECO:0007669"/>
    <property type="project" value="InterPro"/>
</dbReference>
<dbReference type="Proteomes" id="UP000218231">
    <property type="component" value="Unassembled WGS sequence"/>
</dbReference>
<dbReference type="GO" id="GO:0006313">
    <property type="term" value="P:DNA transposition"/>
    <property type="evidence" value="ECO:0007669"/>
    <property type="project" value="InterPro"/>
</dbReference>
<accession>A0A2A2JWP9</accession>
<dbReference type="EMBL" id="LIAE01010146">
    <property type="protein sequence ID" value="PAV66186.1"/>
    <property type="molecule type" value="Genomic_DNA"/>
</dbReference>
<name>A0A2A2JWP9_9BILA</name>
<dbReference type="AlphaFoldDB" id="A0A2A2JWP9"/>
<reference evidence="3 4" key="1">
    <citation type="journal article" date="2017" name="Curr. Biol.">
        <title>Genome architecture and evolution of a unichromosomal asexual nematode.</title>
        <authorList>
            <person name="Fradin H."/>
            <person name="Zegar C."/>
            <person name="Gutwein M."/>
            <person name="Lucas J."/>
            <person name="Kovtun M."/>
            <person name="Corcoran D."/>
            <person name="Baugh L.R."/>
            <person name="Kiontke K."/>
            <person name="Gunsalus K."/>
            <person name="Fitch D.H."/>
            <person name="Piano F."/>
        </authorList>
    </citation>
    <scope>NUCLEOTIDE SEQUENCE [LARGE SCALE GENOMIC DNA]</scope>
    <source>
        <strain evidence="3">PF1309</strain>
    </source>
</reference>
<proteinExistence type="predicted"/>